<dbReference type="SMART" id="SM00220">
    <property type="entry name" value="S_TKc"/>
    <property type="match status" value="1"/>
</dbReference>
<feature type="compositionally biased region" description="Pro residues" evidence="5">
    <location>
        <begin position="624"/>
        <end position="634"/>
    </location>
</feature>
<keyword evidence="8" id="KW-0723">Serine/threonine-protein kinase</keyword>
<keyword evidence="2" id="KW-0547">Nucleotide-binding</keyword>
<keyword evidence="3 8" id="KW-0418">Kinase</keyword>
<keyword evidence="4" id="KW-0067">ATP-binding</keyword>
<evidence type="ECO:0000256" key="5">
    <source>
        <dbReference type="SAM" id="MobiDB-lite"/>
    </source>
</evidence>
<dbReference type="PANTHER" id="PTHR43289:SF6">
    <property type="entry name" value="SERINE_THREONINE-PROTEIN KINASE NEKL-3"/>
    <property type="match status" value="1"/>
</dbReference>
<name>A0ABZ2K9Q4_9BACT</name>
<evidence type="ECO:0000256" key="2">
    <source>
        <dbReference type="ARBA" id="ARBA00022741"/>
    </source>
</evidence>
<evidence type="ECO:0000256" key="6">
    <source>
        <dbReference type="SAM" id="Phobius"/>
    </source>
</evidence>
<dbReference type="CDD" id="cd14014">
    <property type="entry name" value="STKc_PknB_like"/>
    <property type="match status" value="1"/>
</dbReference>
<feature type="region of interest" description="Disordered" evidence="5">
    <location>
        <begin position="391"/>
        <end position="423"/>
    </location>
</feature>
<dbReference type="InterPro" id="IPR000719">
    <property type="entry name" value="Prot_kinase_dom"/>
</dbReference>
<dbReference type="Gene3D" id="1.10.510.10">
    <property type="entry name" value="Transferase(Phosphotransferase) domain 1"/>
    <property type="match status" value="1"/>
</dbReference>
<feature type="compositionally biased region" description="Polar residues" evidence="5">
    <location>
        <begin position="447"/>
        <end position="457"/>
    </location>
</feature>
<dbReference type="Proteomes" id="UP001379533">
    <property type="component" value="Chromosome"/>
</dbReference>
<dbReference type="PROSITE" id="PS50011">
    <property type="entry name" value="PROTEIN_KINASE_DOM"/>
    <property type="match status" value="1"/>
</dbReference>
<gene>
    <name evidence="8" type="ORF">LZC95_46250</name>
</gene>
<proteinExistence type="predicted"/>
<sequence length="641" mass="66364">MAAPELVERSKARVGSVLRDKWRLDSLLGVGGSAAVYAATHRNGKRGAIKLLHPELSVQTDFVTRFLREGYVANKIEHPGAVSILDDDHTEDGTAFLVMELLEGYTLERRLRKQSAFPVYDALKIVEDLLDIVSAAHDKGIIHRDLKPANIFVTKKGEVKVLDFGIARLGEAHHLSGSTQMGMPLGTPAFMPPEQARGRWGEVDVRTDLWAVGATLWALLSGQRPRRAETANEELLLAMTEPLPPIGSVAPHVSLEACKLVDRAVAFDMSARWPNARTMQQALRLALLLEQAHKGEPVLEKPRTPSLPAGGEAAAVSSGGTIAGLGGYIVPVEAPPAIAKAASVPPAGDVVATAASASPSTSQPAPPPEPPMSTTAVRPFATLVGPPSPLAVPAVAGPSRTSRTEDSVVSQLEGPPSLNYGGQLSLSRYDALGERRPRAQQALPGGSNPTPTGETRLLTTETPLMTGARSMLASEPEIAPRRSGFFVSALLVVALAGVGFFAYRSGWLGARATQAAPSPPEPAAAVMDAGVVQEAVADAGAAAAAAAPAEQVDAAALAAVPDAAVSAPTETTAASATAAAVATPVRPKPRPRAPSKPRLPAGEAGGSAPPPNPSNPSNSGPAEGPTPTPIPPFVDPDSNQL</sequence>
<evidence type="ECO:0000313" key="8">
    <source>
        <dbReference type="EMBL" id="WXA93845.1"/>
    </source>
</evidence>
<accession>A0ABZ2K9Q4</accession>
<organism evidence="8 9">
    <name type="scientific">Pendulispora brunnea</name>
    <dbReference type="NCBI Taxonomy" id="2905690"/>
    <lineage>
        <taxon>Bacteria</taxon>
        <taxon>Pseudomonadati</taxon>
        <taxon>Myxococcota</taxon>
        <taxon>Myxococcia</taxon>
        <taxon>Myxococcales</taxon>
        <taxon>Sorangiineae</taxon>
        <taxon>Pendulisporaceae</taxon>
        <taxon>Pendulispora</taxon>
    </lineage>
</organism>
<dbReference type="Pfam" id="PF00069">
    <property type="entry name" value="Pkinase"/>
    <property type="match status" value="1"/>
</dbReference>
<keyword evidence="1" id="KW-0808">Transferase</keyword>
<feature type="region of interest" description="Disordered" evidence="5">
    <location>
        <begin position="437"/>
        <end position="457"/>
    </location>
</feature>
<evidence type="ECO:0000256" key="3">
    <source>
        <dbReference type="ARBA" id="ARBA00022777"/>
    </source>
</evidence>
<evidence type="ECO:0000259" key="7">
    <source>
        <dbReference type="PROSITE" id="PS50011"/>
    </source>
</evidence>
<keyword evidence="6" id="KW-0472">Membrane</keyword>
<feature type="region of interest" description="Disordered" evidence="5">
    <location>
        <begin position="353"/>
        <end position="376"/>
    </location>
</feature>
<evidence type="ECO:0000313" key="9">
    <source>
        <dbReference type="Proteomes" id="UP001379533"/>
    </source>
</evidence>
<evidence type="ECO:0000256" key="1">
    <source>
        <dbReference type="ARBA" id="ARBA00022679"/>
    </source>
</evidence>
<feature type="compositionally biased region" description="Low complexity" evidence="5">
    <location>
        <begin position="353"/>
        <end position="363"/>
    </location>
</feature>
<feature type="domain" description="Protein kinase" evidence="7">
    <location>
        <begin position="22"/>
        <end position="288"/>
    </location>
</feature>
<feature type="region of interest" description="Disordered" evidence="5">
    <location>
        <begin position="574"/>
        <end position="641"/>
    </location>
</feature>
<dbReference type="GO" id="GO:0004674">
    <property type="term" value="F:protein serine/threonine kinase activity"/>
    <property type="evidence" value="ECO:0007669"/>
    <property type="project" value="UniProtKB-KW"/>
</dbReference>
<keyword evidence="9" id="KW-1185">Reference proteome</keyword>
<dbReference type="RefSeq" id="WP_394844445.1">
    <property type="nucleotide sequence ID" value="NZ_CP089982.1"/>
</dbReference>
<dbReference type="EMBL" id="CP089982">
    <property type="protein sequence ID" value="WXA93845.1"/>
    <property type="molecule type" value="Genomic_DNA"/>
</dbReference>
<dbReference type="Gene3D" id="3.30.200.20">
    <property type="entry name" value="Phosphorylase Kinase, domain 1"/>
    <property type="match status" value="1"/>
</dbReference>
<keyword evidence="6" id="KW-1133">Transmembrane helix</keyword>
<dbReference type="SUPFAM" id="SSF56112">
    <property type="entry name" value="Protein kinase-like (PK-like)"/>
    <property type="match status" value="1"/>
</dbReference>
<dbReference type="PANTHER" id="PTHR43289">
    <property type="entry name" value="MITOGEN-ACTIVATED PROTEIN KINASE KINASE KINASE 20-RELATED"/>
    <property type="match status" value="1"/>
</dbReference>
<reference evidence="8 9" key="1">
    <citation type="submission" date="2021-12" db="EMBL/GenBank/DDBJ databases">
        <title>Discovery of the Pendulisporaceae a myxobacterial family with distinct sporulation behavior and unique specialized metabolism.</title>
        <authorList>
            <person name="Garcia R."/>
            <person name="Popoff A."/>
            <person name="Bader C.D."/>
            <person name="Loehr J."/>
            <person name="Walesch S."/>
            <person name="Walt C."/>
            <person name="Boldt J."/>
            <person name="Bunk B."/>
            <person name="Haeckl F.J.F.P.J."/>
            <person name="Gunesch A.P."/>
            <person name="Birkelbach J."/>
            <person name="Nuebel U."/>
            <person name="Pietschmann T."/>
            <person name="Bach T."/>
            <person name="Mueller R."/>
        </authorList>
    </citation>
    <scope>NUCLEOTIDE SEQUENCE [LARGE SCALE GENOMIC DNA]</scope>
    <source>
        <strain evidence="8 9">MSr12523</strain>
    </source>
</reference>
<dbReference type="InterPro" id="IPR008271">
    <property type="entry name" value="Ser/Thr_kinase_AS"/>
</dbReference>
<feature type="transmembrane region" description="Helical" evidence="6">
    <location>
        <begin position="484"/>
        <end position="503"/>
    </location>
</feature>
<feature type="compositionally biased region" description="Low complexity" evidence="5">
    <location>
        <begin position="574"/>
        <end position="585"/>
    </location>
</feature>
<dbReference type="InterPro" id="IPR011009">
    <property type="entry name" value="Kinase-like_dom_sf"/>
</dbReference>
<dbReference type="PROSITE" id="PS00108">
    <property type="entry name" value="PROTEIN_KINASE_ST"/>
    <property type="match status" value="1"/>
</dbReference>
<evidence type="ECO:0000256" key="4">
    <source>
        <dbReference type="ARBA" id="ARBA00022840"/>
    </source>
</evidence>
<keyword evidence="6" id="KW-0812">Transmembrane</keyword>
<protein>
    <submittedName>
        <fullName evidence="8">Serine/threonine protein kinase</fullName>
    </submittedName>
</protein>